<gene>
    <name evidence="3" type="ORF">ACFQGB_18355</name>
</gene>
<keyword evidence="2" id="KW-0812">Transmembrane</keyword>
<name>A0ABD5VMW5_9EURY</name>
<sequence length="462" mass="48779">MPDVQVFRNDGEALFGEDSRTLEYIDPGVVLLYADTAAGVVCSYFEGRLGQPVQGTVECTFDDEIDLSRVRPALEGVDASGLSVSSAPRENAASARWALDGLTEDQLWLADPQHDAVRRFVETEDAQAGGRSWLPSRLFPGEGWSLGDVADDLLLADADDADANGDPDDDGDSPPERDDAADGDRPVRVDGPPAPARGAGLDFETRSTYDATRFFAFLVDALADTGVTIAVSKAGRVDAIDDVDVVIRPDGDLPAGSSVEPLPDTRERLDVQRNAVARERAREHLVEPVAALGDAYRDAATDEAVDDDTGEDVLRELLDARLGAHSSLAIVDEWRARYRRVRIALVAALVGVLVGVLGGEPLRLAGWRVETTARDLAATDPGVVRAAVLDAASGAGALAVPGAAALVLAAVAVARHRSTDARERTHRPSTARSDLRRIALTAAVVAALLALASSAILIYAGT</sequence>
<comment type="caution">
    <text evidence="3">The sequence shown here is derived from an EMBL/GenBank/DDBJ whole genome shotgun (WGS) entry which is preliminary data.</text>
</comment>
<protein>
    <submittedName>
        <fullName evidence="3">Uncharacterized protein</fullName>
    </submittedName>
</protein>
<feature type="transmembrane region" description="Helical" evidence="2">
    <location>
        <begin position="435"/>
        <end position="460"/>
    </location>
</feature>
<keyword evidence="2" id="KW-0472">Membrane</keyword>
<feature type="transmembrane region" description="Helical" evidence="2">
    <location>
        <begin position="341"/>
        <end position="359"/>
    </location>
</feature>
<reference evidence="3 4" key="1">
    <citation type="journal article" date="2019" name="Int. J. Syst. Evol. Microbiol.">
        <title>The Global Catalogue of Microorganisms (GCM) 10K type strain sequencing project: providing services to taxonomists for standard genome sequencing and annotation.</title>
        <authorList>
            <consortium name="The Broad Institute Genomics Platform"/>
            <consortium name="The Broad Institute Genome Sequencing Center for Infectious Disease"/>
            <person name="Wu L."/>
            <person name="Ma J."/>
        </authorList>
    </citation>
    <scope>NUCLEOTIDE SEQUENCE [LARGE SCALE GENOMIC DNA]</scope>
    <source>
        <strain evidence="3 4">GX26</strain>
    </source>
</reference>
<proteinExistence type="predicted"/>
<feature type="region of interest" description="Disordered" evidence="1">
    <location>
        <begin position="159"/>
        <end position="201"/>
    </location>
</feature>
<keyword evidence="2" id="KW-1133">Transmembrane helix</keyword>
<dbReference type="EMBL" id="JBHSXN010000004">
    <property type="protein sequence ID" value="MFC6954834.1"/>
    <property type="molecule type" value="Genomic_DNA"/>
</dbReference>
<feature type="compositionally biased region" description="Basic and acidic residues" evidence="1">
    <location>
        <begin position="174"/>
        <end position="188"/>
    </location>
</feature>
<evidence type="ECO:0000313" key="4">
    <source>
        <dbReference type="Proteomes" id="UP001596395"/>
    </source>
</evidence>
<dbReference type="AlphaFoldDB" id="A0ABD5VMW5"/>
<evidence type="ECO:0000256" key="2">
    <source>
        <dbReference type="SAM" id="Phobius"/>
    </source>
</evidence>
<feature type="compositionally biased region" description="Acidic residues" evidence="1">
    <location>
        <begin position="159"/>
        <end position="173"/>
    </location>
</feature>
<organism evidence="3 4">
    <name type="scientific">Halorubellus litoreus</name>
    <dbReference type="NCBI Taxonomy" id="755308"/>
    <lineage>
        <taxon>Archaea</taxon>
        <taxon>Methanobacteriati</taxon>
        <taxon>Methanobacteriota</taxon>
        <taxon>Stenosarchaea group</taxon>
        <taxon>Halobacteria</taxon>
        <taxon>Halobacteriales</taxon>
        <taxon>Halorubellaceae</taxon>
        <taxon>Halorubellus</taxon>
    </lineage>
</organism>
<accession>A0ABD5VMW5</accession>
<evidence type="ECO:0000256" key="1">
    <source>
        <dbReference type="SAM" id="MobiDB-lite"/>
    </source>
</evidence>
<feature type="transmembrane region" description="Helical" evidence="2">
    <location>
        <begin position="391"/>
        <end position="414"/>
    </location>
</feature>
<evidence type="ECO:0000313" key="3">
    <source>
        <dbReference type="EMBL" id="MFC6954834.1"/>
    </source>
</evidence>
<dbReference type="RefSeq" id="WP_336351777.1">
    <property type="nucleotide sequence ID" value="NZ_JAZAQL010000004.1"/>
</dbReference>
<keyword evidence="4" id="KW-1185">Reference proteome</keyword>
<dbReference type="Proteomes" id="UP001596395">
    <property type="component" value="Unassembled WGS sequence"/>
</dbReference>